<accession>A0A4R3YHY3</accession>
<keyword evidence="1" id="KW-0418">Kinase</keyword>
<organism evidence="1 2">
    <name type="scientific">Luteibacter rhizovicinus</name>
    <dbReference type="NCBI Taxonomy" id="242606"/>
    <lineage>
        <taxon>Bacteria</taxon>
        <taxon>Pseudomonadati</taxon>
        <taxon>Pseudomonadota</taxon>
        <taxon>Gammaproteobacteria</taxon>
        <taxon>Lysobacterales</taxon>
        <taxon>Rhodanobacteraceae</taxon>
        <taxon>Luteibacter</taxon>
    </lineage>
</organism>
<dbReference type="SUPFAM" id="SSF55874">
    <property type="entry name" value="ATPase domain of HSP90 chaperone/DNA topoisomerase II/histidine kinase"/>
    <property type="match status" value="1"/>
</dbReference>
<dbReference type="EMBL" id="SMCS01000010">
    <property type="protein sequence ID" value="TCV91622.1"/>
    <property type="molecule type" value="Genomic_DNA"/>
</dbReference>
<dbReference type="Pfam" id="PF13589">
    <property type="entry name" value="HATPase_c_3"/>
    <property type="match status" value="1"/>
</dbReference>
<protein>
    <submittedName>
        <fullName evidence="1">Histidine kinase/DNA gyrase B/HSP90-like ATPase</fullName>
    </submittedName>
</protein>
<reference evidence="1 2" key="1">
    <citation type="submission" date="2019-03" db="EMBL/GenBank/DDBJ databases">
        <title>Above-ground endophytic microbial communities from plants in different locations in the United States.</title>
        <authorList>
            <person name="Frank C."/>
        </authorList>
    </citation>
    <scope>NUCLEOTIDE SEQUENCE [LARGE SCALE GENOMIC DNA]</scope>
    <source>
        <strain evidence="1 2">LP_13_YM</strain>
    </source>
</reference>
<gene>
    <name evidence="1" type="ORF">EC912_11052</name>
</gene>
<dbReference type="OrthoDB" id="9813438at2"/>
<dbReference type="AlphaFoldDB" id="A0A4R3YHY3"/>
<dbReference type="Gene3D" id="3.30.565.10">
    <property type="entry name" value="Histidine kinase-like ATPase, C-terminal domain"/>
    <property type="match status" value="1"/>
</dbReference>
<sequence length="497" mass="55127">MNSDVHDEIPLPPSAARLLESMRDIGYSFQSALADIVDNSISASAQQINILNGLDGAGDPFVAIADNGLGMTAAELTAAMQHGAKSPREARGPQDLGRFGLGLKTASFSQCRRLTVVSRQGKDIAARRWDLDRILASDEWLLQILDPSFLTDLPGYNILGTTGTLVIWQGLDRLDSVGKSADALLTALNHLFSEGRRHLALTFHRFISPDAGQQRSAITIAINESPVPALDPFAQRMTPRADAHVPETIHVEGHIVHAQAFTLPHHQRITPVQLKDLSLGLSLAETQGLYIYRAQRLIAYGTWLGLTRRSEITRLLRVRVDVPTALDAEWGVDVRKSLIRPPAEIRERLKPLIERMSEQGARPYRHRGNVQTRNKEMDMWLRISERENVRYEINRANPLVRHLETQTSSPDFENLLTAIEATLPLESMFSDVASDPGRTQPSLDEDGLRGILSAYVNAVAPNTDTISEAICSSILQTHPFANDRRCRQILAGLRRII</sequence>
<proteinExistence type="predicted"/>
<name>A0A4R3YHY3_9GAMM</name>
<keyword evidence="1" id="KW-0808">Transferase</keyword>
<evidence type="ECO:0000313" key="1">
    <source>
        <dbReference type="EMBL" id="TCV91622.1"/>
    </source>
</evidence>
<comment type="caution">
    <text evidence="1">The sequence shown here is derived from an EMBL/GenBank/DDBJ whole genome shotgun (WGS) entry which is preliminary data.</text>
</comment>
<dbReference type="Proteomes" id="UP000295645">
    <property type="component" value="Unassembled WGS sequence"/>
</dbReference>
<dbReference type="InterPro" id="IPR036890">
    <property type="entry name" value="HATPase_C_sf"/>
</dbReference>
<keyword evidence="2" id="KW-1185">Reference proteome</keyword>
<dbReference type="GO" id="GO:0016301">
    <property type="term" value="F:kinase activity"/>
    <property type="evidence" value="ECO:0007669"/>
    <property type="project" value="UniProtKB-KW"/>
</dbReference>
<evidence type="ECO:0000313" key="2">
    <source>
        <dbReference type="Proteomes" id="UP000295645"/>
    </source>
</evidence>